<dbReference type="GO" id="GO:0009253">
    <property type="term" value="P:peptidoglycan catabolic process"/>
    <property type="evidence" value="ECO:0007669"/>
    <property type="project" value="InterPro"/>
</dbReference>
<keyword evidence="13" id="KW-1185">Reference proteome</keyword>
<dbReference type="EMBL" id="UFSO01000003">
    <property type="protein sequence ID" value="SSY80872.1"/>
    <property type="molecule type" value="Genomic_DNA"/>
</dbReference>
<dbReference type="GO" id="GO:0071555">
    <property type="term" value="P:cell wall organization"/>
    <property type="evidence" value="ECO:0007669"/>
    <property type="project" value="UniProtKB-KW"/>
</dbReference>
<dbReference type="CDD" id="cd02696">
    <property type="entry name" value="MurNAc-LAA"/>
    <property type="match status" value="1"/>
</dbReference>
<evidence type="ECO:0000256" key="1">
    <source>
        <dbReference type="ARBA" id="ARBA00001561"/>
    </source>
</evidence>
<dbReference type="PANTHER" id="PTHR30404:SF0">
    <property type="entry name" value="N-ACETYLMURAMOYL-L-ALANINE AMIDASE AMIC"/>
    <property type="match status" value="1"/>
</dbReference>
<comment type="subcellular location">
    <subcellularLocation>
        <location evidence="2">Periplasm</location>
    </subcellularLocation>
</comment>
<dbReference type="InterPro" id="IPR050695">
    <property type="entry name" value="N-acetylmuramoyl_amidase_3"/>
</dbReference>
<evidence type="ECO:0000256" key="3">
    <source>
        <dbReference type="ARBA" id="ARBA00010860"/>
    </source>
</evidence>
<dbReference type="PROSITE" id="PS51318">
    <property type="entry name" value="TAT"/>
    <property type="match status" value="1"/>
</dbReference>
<evidence type="ECO:0000256" key="10">
    <source>
        <dbReference type="SAM" id="SignalP"/>
    </source>
</evidence>
<evidence type="ECO:0000256" key="7">
    <source>
        <dbReference type="ARBA" id="ARBA00022801"/>
    </source>
</evidence>
<dbReference type="Gene3D" id="2.60.40.3500">
    <property type="match status" value="1"/>
</dbReference>
<dbReference type="RefSeq" id="WP_034290771.1">
    <property type="nucleotide sequence ID" value="NZ_CP091519.2"/>
</dbReference>
<dbReference type="OrthoDB" id="9806267at2"/>
<protein>
    <recommendedName>
        <fullName evidence="9">N-acetylmuramoyl-L-alanine amidase AmiC</fullName>
        <ecNumber evidence="4">3.5.1.28</ecNumber>
    </recommendedName>
</protein>
<dbReference type="Gene3D" id="3.40.630.40">
    <property type="entry name" value="Zn-dependent exopeptidases"/>
    <property type="match status" value="1"/>
</dbReference>
<dbReference type="GO" id="GO:0008745">
    <property type="term" value="F:N-acetylmuramoyl-L-alanine amidase activity"/>
    <property type="evidence" value="ECO:0007669"/>
    <property type="project" value="UniProtKB-EC"/>
</dbReference>
<organism evidence="12 13">
    <name type="scientific">Alysiella crassa</name>
    <dbReference type="NCBI Taxonomy" id="153491"/>
    <lineage>
        <taxon>Bacteria</taxon>
        <taxon>Pseudomonadati</taxon>
        <taxon>Pseudomonadota</taxon>
        <taxon>Betaproteobacteria</taxon>
        <taxon>Neisseriales</taxon>
        <taxon>Neisseriaceae</taxon>
        <taxon>Alysiella</taxon>
    </lineage>
</organism>
<keyword evidence="5 10" id="KW-0732">Signal</keyword>
<keyword evidence="6" id="KW-0574">Periplasm</keyword>
<dbReference type="InterPro" id="IPR006311">
    <property type="entry name" value="TAT_signal"/>
</dbReference>
<reference evidence="12 13" key="1">
    <citation type="submission" date="2018-06" db="EMBL/GenBank/DDBJ databases">
        <authorList>
            <consortium name="Pathogen Informatics"/>
            <person name="Doyle S."/>
        </authorList>
    </citation>
    <scope>NUCLEOTIDE SEQUENCE [LARGE SCALE GENOMIC DNA]</scope>
    <source>
        <strain evidence="12 13">NCTC10283</strain>
    </source>
</reference>
<feature type="chain" id="PRO_5016631374" description="N-acetylmuramoyl-L-alanine amidase AmiC" evidence="10">
    <location>
        <begin position="26"/>
        <end position="404"/>
    </location>
</feature>
<evidence type="ECO:0000256" key="9">
    <source>
        <dbReference type="ARBA" id="ARBA00074581"/>
    </source>
</evidence>
<feature type="domain" description="MurNAc-LAA" evidence="11">
    <location>
        <begin position="240"/>
        <end position="393"/>
    </location>
</feature>
<proteinExistence type="inferred from homology"/>
<dbReference type="Proteomes" id="UP000254209">
    <property type="component" value="Unassembled WGS sequence"/>
</dbReference>
<dbReference type="EC" id="3.5.1.28" evidence="4"/>
<dbReference type="SMART" id="SM00646">
    <property type="entry name" value="Ami_3"/>
    <property type="match status" value="1"/>
</dbReference>
<evidence type="ECO:0000256" key="8">
    <source>
        <dbReference type="ARBA" id="ARBA00023316"/>
    </source>
</evidence>
<evidence type="ECO:0000259" key="11">
    <source>
        <dbReference type="SMART" id="SM00646"/>
    </source>
</evidence>
<dbReference type="PANTHER" id="PTHR30404">
    <property type="entry name" value="N-ACETYLMURAMOYL-L-ALANINE AMIDASE"/>
    <property type="match status" value="1"/>
</dbReference>
<name>A0A376BV38_9NEIS</name>
<dbReference type="Pfam" id="PF01520">
    <property type="entry name" value="Amidase_3"/>
    <property type="match status" value="1"/>
</dbReference>
<dbReference type="InterPro" id="IPR002508">
    <property type="entry name" value="MurNAc-LAA_cat"/>
</dbReference>
<dbReference type="Pfam" id="PF11741">
    <property type="entry name" value="AMIN"/>
    <property type="match status" value="1"/>
</dbReference>
<dbReference type="AlphaFoldDB" id="A0A376BV38"/>
<feature type="signal peptide" evidence="10">
    <location>
        <begin position="1"/>
        <end position="25"/>
    </location>
</feature>
<evidence type="ECO:0000256" key="2">
    <source>
        <dbReference type="ARBA" id="ARBA00004418"/>
    </source>
</evidence>
<dbReference type="FunFam" id="3.40.630.40:FF:000001">
    <property type="entry name" value="N-acetylmuramoyl-L-alanine amidase"/>
    <property type="match status" value="1"/>
</dbReference>
<evidence type="ECO:0000256" key="5">
    <source>
        <dbReference type="ARBA" id="ARBA00022729"/>
    </source>
</evidence>
<evidence type="ECO:0000256" key="6">
    <source>
        <dbReference type="ARBA" id="ARBA00022764"/>
    </source>
</evidence>
<evidence type="ECO:0000313" key="13">
    <source>
        <dbReference type="Proteomes" id="UP000254209"/>
    </source>
</evidence>
<accession>A0A376BV38</accession>
<dbReference type="InterPro" id="IPR021731">
    <property type="entry name" value="AMIN_dom"/>
</dbReference>
<evidence type="ECO:0000313" key="12">
    <source>
        <dbReference type="EMBL" id="SSY80872.1"/>
    </source>
</evidence>
<keyword evidence="7 12" id="KW-0378">Hydrolase</keyword>
<gene>
    <name evidence="12" type="primary">amiC_2</name>
    <name evidence="12" type="ORF">NCTC10283_02434</name>
</gene>
<dbReference type="GO" id="GO:0030288">
    <property type="term" value="C:outer membrane-bounded periplasmic space"/>
    <property type="evidence" value="ECO:0007669"/>
    <property type="project" value="TreeGrafter"/>
</dbReference>
<comment type="catalytic activity">
    <reaction evidence="1">
        <text>Hydrolyzes the link between N-acetylmuramoyl residues and L-amino acid residues in certain cell-wall glycopeptides.</text>
        <dbReference type="EC" id="3.5.1.28"/>
    </reaction>
</comment>
<keyword evidence="8" id="KW-0961">Cell wall biogenesis/degradation</keyword>
<dbReference type="SUPFAM" id="SSF53187">
    <property type="entry name" value="Zn-dependent exopeptidases"/>
    <property type="match status" value="1"/>
</dbReference>
<dbReference type="STRING" id="1120980.GCA_000745955_00239"/>
<evidence type="ECO:0000256" key="4">
    <source>
        <dbReference type="ARBA" id="ARBA00011901"/>
    </source>
</evidence>
<sequence>MAKLSRRQLLGAGAVALTVPSLAYAAASKNQFLAVRIWPAQAYTRITLESSDKINYKHFVLSNPSRVVIDIENANLNSVLSSIPQKVQHSDPYIRSIRAGQKDDKTIRMVLELKAAINPQIFNLAPVSTFKHRMVIDLYPVNGSGGEDPILALLNGLEQPRNESPYRQTAAPVRQNRRPVVMLDPGHGGEDPGAISPNGLKEKDVVLSIAHETKKRLEAMGYKVYMTRNEDVFIPLKVRRQKAQRVQADLFVSIHADSVDRPEPRGTGVYILSERGASSEAARLLADSQNSSDSIGGVKMNNSKEVNNVLMDMLQTQTISDSARLARLILNQLSKHNKIKNEVNQANFVVLRSPEIPSILVETAFLSNPQDEALLRSRDFRKKVAQSIADGMKQYLNAAVLARR</sequence>
<comment type="similarity">
    <text evidence="3">Belongs to the N-acetylmuramoyl-L-alanine amidase 3 family.</text>
</comment>